<feature type="domain" description="CCZ1/INTU second Longin" evidence="4">
    <location>
        <begin position="205"/>
        <end position="322"/>
    </location>
</feature>
<dbReference type="GO" id="GO:0035658">
    <property type="term" value="C:Mon1-Ccz1 complex"/>
    <property type="evidence" value="ECO:0007669"/>
    <property type="project" value="InterPro"/>
</dbReference>
<evidence type="ECO:0000313" key="5">
    <source>
        <dbReference type="EMBL" id="SBT71180.1"/>
    </source>
</evidence>
<feature type="compositionally biased region" description="Basic and acidic residues" evidence="2">
    <location>
        <begin position="484"/>
        <end position="522"/>
    </location>
</feature>
<feature type="domain" description="CCZ1/INTU/HSP4 first Longin" evidence="3">
    <location>
        <begin position="24"/>
        <end position="126"/>
    </location>
</feature>
<evidence type="ECO:0000313" key="6">
    <source>
        <dbReference type="Proteomes" id="UP000219799"/>
    </source>
</evidence>
<accession>A0A1C3KCB4</accession>
<dbReference type="VEuPathDB" id="PlasmoDB:PmUG01_09016800"/>
<dbReference type="Pfam" id="PF19031">
    <property type="entry name" value="Intu_longin_1"/>
    <property type="match status" value="1"/>
</dbReference>
<dbReference type="GO" id="GO:0016192">
    <property type="term" value="P:vesicle-mediated transport"/>
    <property type="evidence" value="ECO:0007669"/>
    <property type="project" value="InterPro"/>
</dbReference>
<comment type="similarity">
    <text evidence="1">Belongs to the CCZ1 family.</text>
</comment>
<evidence type="ECO:0008006" key="7">
    <source>
        <dbReference type="Google" id="ProtNLM"/>
    </source>
</evidence>
<organism evidence="5 6">
    <name type="scientific">Plasmodium malariae</name>
    <dbReference type="NCBI Taxonomy" id="5858"/>
    <lineage>
        <taxon>Eukaryota</taxon>
        <taxon>Sar</taxon>
        <taxon>Alveolata</taxon>
        <taxon>Apicomplexa</taxon>
        <taxon>Aconoidasida</taxon>
        <taxon>Haemosporida</taxon>
        <taxon>Plasmodiidae</taxon>
        <taxon>Plasmodium</taxon>
        <taxon>Plasmodium (Plasmodium)</taxon>
    </lineage>
</organism>
<feature type="compositionally biased region" description="Polar residues" evidence="2">
    <location>
        <begin position="464"/>
        <end position="479"/>
    </location>
</feature>
<sequence>MDKAKVEALFIYDVDLPKPDKPLTDEEIQAEKVIYYYPNETDENVKVSHTSTMEGISSFINNFSKSHLDHIVTNDNLIVLNKWYKDVYVTIIVKNIYKNYKMEALMCRILHSLLNNFISIFTLLHGHIRNFLKYKKHKTLQNINKRKGLQTLLDDYVFTYINTINNENIGIHNELQSFHFFPVEKHTYVTVQNLISTLILSHKQIKNGSLFYEGHLIYSSLPMNDIKTIYNYLVSYNGMVNNLKLNQYPFKKIASSAAMNANGGLSSFARCNSIEEKNAFLLGIKKSSVFMPIITLSGEKKYKLVAYIYKGILLVLLIKGSTIRDEDFDILIDVQNKCTNENSNNMCNLIKLNESLSMQFKKYLNEDDTVKFFYSNNSNNSIKYSFNNKKISNEEFCLIADFHFLLNESEIKYNRIKLNKSTCIKNKEKSNLSNELFNFQQGVKTIAQKNYNQVKNKHEPEYKQASQQLIPSENKGISKNNKKNLHEHSGEDKLHINQDKDEHLQQENTKKKIHSLDEKTTKDDDITSMNMHIDKCTEINEKEQMADKNDYTTFTIEQKKEIVKTNNLVPAEKNKTCADTKVGKKKYKLIYNEELKKKLFDDTSDDVKIEKFFFKEANAPWIFGKKSLQRELFIFSDDSKTSLSKAQQDVNQILDMSFSNIYI</sequence>
<dbReference type="Pfam" id="PF19032">
    <property type="entry name" value="Intu_longin_2"/>
    <property type="match status" value="1"/>
</dbReference>
<proteinExistence type="inferred from homology"/>
<evidence type="ECO:0000259" key="3">
    <source>
        <dbReference type="Pfam" id="PF19031"/>
    </source>
</evidence>
<dbReference type="InterPro" id="IPR043988">
    <property type="entry name" value="CCZ1/INTU_longin_2"/>
</dbReference>
<reference evidence="5 6" key="1">
    <citation type="submission" date="2016-06" db="EMBL/GenBank/DDBJ databases">
        <authorList>
            <consortium name="Pathogen Informatics"/>
        </authorList>
    </citation>
    <scope>NUCLEOTIDE SEQUENCE [LARGE SCALE GENOMIC DNA]</scope>
    <source>
        <strain evidence="5">PmlGA01</strain>
    </source>
</reference>
<protein>
    <recommendedName>
        <fullName evidence="7">CCZ1/INTU/HSP4 first Longin domain-containing protein</fullName>
    </recommendedName>
</protein>
<name>A0A1C3KCB4_PLAMA</name>
<dbReference type="Proteomes" id="UP000219799">
    <property type="component" value="Chromosome 9"/>
</dbReference>
<evidence type="ECO:0000259" key="4">
    <source>
        <dbReference type="Pfam" id="PF19032"/>
    </source>
</evidence>
<feature type="region of interest" description="Disordered" evidence="2">
    <location>
        <begin position="457"/>
        <end position="522"/>
    </location>
</feature>
<dbReference type="InterPro" id="IPR043987">
    <property type="entry name" value="CCZ1/INTU/HSP4_longin_1"/>
</dbReference>
<evidence type="ECO:0000256" key="2">
    <source>
        <dbReference type="SAM" id="MobiDB-lite"/>
    </source>
</evidence>
<evidence type="ECO:0000256" key="1">
    <source>
        <dbReference type="ARBA" id="ARBA00005352"/>
    </source>
</evidence>
<dbReference type="InterPro" id="IPR013176">
    <property type="entry name" value="Ccz1"/>
</dbReference>
<gene>
    <name evidence="5" type="primary">PmlGA01_090008600</name>
    <name evidence="5" type="ORF">PMLGA01_090008600</name>
</gene>
<dbReference type="EMBL" id="LT594497">
    <property type="protein sequence ID" value="SBT71180.1"/>
    <property type="molecule type" value="Genomic_DNA"/>
</dbReference>
<dbReference type="PANTHER" id="PTHR13056:SF0">
    <property type="entry name" value="VACUOLAR FUSION PROTEIN CCZ1 HOMOLOG-RELATED"/>
    <property type="match status" value="1"/>
</dbReference>
<dbReference type="PANTHER" id="PTHR13056">
    <property type="entry name" value="VACUOLAR FUSION PROTEIN CCZ1 HOMOLOG-RELATED"/>
    <property type="match status" value="1"/>
</dbReference>
<dbReference type="AlphaFoldDB" id="A0A1C3KCB4"/>